<gene>
    <name evidence="1" type="ORF">V3328_08890</name>
</gene>
<dbReference type="Pfam" id="PF15892">
    <property type="entry name" value="BNR_4"/>
    <property type="match status" value="1"/>
</dbReference>
<proteinExistence type="predicted"/>
<comment type="caution">
    <text evidence="1">The sequence shown here is derived from an EMBL/GenBank/DDBJ whole genome shotgun (WGS) entry which is preliminary data.</text>
</comment>
<dbReference type="EMBL" id="JAZHOF010000003">
    <property type="protein sequence ID" value="MEJ8571587.1"/>
    <property type="molecule type" value="Genomic_DNA"/>
</dbReference>
<evidence type="ECO:0000313" key="2">
    <source>
        <dbReference type="Proteomes" id="UP001378188"/>
    </source>
</evidence>
<name>A0AAW9RDD9_9HYPH</name>
<dbReference type="Proteomes" id="UP001378188">
    <property type="component" value="Unassembled WGS sequence"/>
</dbReference>
<evidence type="ECO:0000313" key="1">
    <source>
        <dbReference type="EMBL" id="MEJ8571587.1"/>
    </source>
</evidence>
<reference evidence="1 2" key="1">
    <citation type="submission" date="2024-02" db="EMBL/GenBank/DDBJ databases">
        <title>Genome analysis and characterization of Microbaculum marinisediminis sp. nov., isolated from marine sediment.</title>
        <authorList>
            <person name="Du Z.-J."/>
            <person name="Ye Y.-Q."/>
            <person name="Zhang Z.-R."/>
            <person name="Yuan S.-M."/>
            <person name="Zhang X.-Y."/>
        </authorList>
    </citation>
    <scope>NUCLEOTIDE SEQUENCE [LARGE SCALE GENOMIC DNA]</scope>
    <source>
        <strain evidence="1 2">SDUM1044001</strain>
    </source>
</reference>
<protein>
    <submittedName>
        <fullName evidence="1">BNR-4 repeat-containing protein</fullName>
    </submittedName>
</protein>
<dbReference type="RefSeq" id="WP_340329286.1">
    <property type="nucleotide sequence ID" value="NZ_JAZHOF010000003.1"/>
</dbReference>
<sequence>MDARHVPPLTDCPLGQAWAGSSVNASAFRCEGILTVGEAQIGAYYGPQGQVVVFRRSLTGDAVQRTEISPQSPDDLPWDAHRSISIGIDRDRCIHLGYGAHASTVKLLKGPPGLDISEFSPSRPDLARVTDSVTYPSFLTVGDPPRLVMLYREGLPNSGALRLRLFDEASGRWVDPPEPLLDGRGHRNCAGPYLNRPVVLDDGTVCAFLVWRLRLPPEAGADVVNSGLDLVAFRGDDLGAVETLSGMALPRPAGPMHTERVAAVPFRSDLMNQAGAAVDPHGQPAAVTWWRDPADEVPQVRLVRRRSGSWRATRVSDFATDFALSGRGTLPLPHSRPYLLFAPDGRGLVVFRSAEYGGRLMAVIVPQDAEAGDTAETVVLWPSDLGYYEPIVDPEAWQSRGRLSMFVQPCAQQRGDGAGDDLTSADCRIVEWARAAIFGR</sequence>
<accession>A0AAW9RDD9</accession>
<organism evidence="1 2">
    <name type="scientific">Microbaculum marinum</name>
    <dbReference type="NCBI Taxonomy" id="1764581"/>
    <lineage>
        <taxon>Bacteria</taxon>
        <taxon>Pseudomonadati</taxon>
        <taxon>Pseudomonadota</taxon>
        <taxon>Alphaproteobacteria</taxon>
        <taxon>Hyphomicrobiales</taxon>
        <taxon>Tepidamorphaceae</taxon>
        <taxon>Microbaculum</taxon>
    </lineage>
</organism>
<dbReference type="AlphaFoldDB" id="A0AAW9RDD9"/>
<keyword evidence="2" id="KW-1185">Reference proteome</keyword>